<dbReference type="GO" id="GO:0005315">
    <property type="term" value="F:phosphate transmembrane transporter activity"/>
    <property type="evidence" value="ECO:0007669"/>
    <property type="project" value="InterPro"/>
</dbReference>
<dbReference type="InterPro" id="IPR051124">
    <property type="entry name" value="Phosphate_Transport_Permease"/>
</dbReference>
<comment type="similarity">
    <text evidence="2">Belongs to the binding-protein-dependent transport system permease family. CysTW subfamily.</text>
</comment>
<feature type="transmembrane region" description="Helical" evidence="9">
    <location>
        <begin position="106"/>
        <end position="127"/>
    </location>
</feature>
<evidence type="ECO:0000256" key="3">
    <source>
        <dbReference type="ARBA" id="ARBA00022448"/>
    </source>
</evidence>
<dbReference type="AlphaFoldDB" id="A0A645AUX9"/>
<organism evidence="11">
    <name type="scientific">bioreactor metagenome</name>
    <dbReference type="NCBI Taxonomy" id="1076179"/>
    <lineage>
        <taxon>unclassified sequences</taxon>
        <taxon>metagenomes</taxon>
        <taxon>ecological metagenomes</taxon>
    </lineage>
</organism>
<name>A0A645AUX9_9ZZZZ</name>
<gene>
    <name evidence="11" type="primary">pstC_17</name>
    <name evidence="11" type="ORF">SDC9_103387</name>
</gene>
<dbReference type="CDD" id="cd06261">
    <property type="entry name" value="TM_PBP2"/>
    <property type="match status" value="1"/>
</dbReference>
<dbReference type="PANTHER" id="PTHR30425">
    <property type="entry name" value="PHOSPHATE TRANSPORT SYSTEM PERMEASE PROTEIN PST"/>
    <property type="match status" value="1"/>
</dbReference>
<feature type="transmembrane region" description="Helical" evidence="9">
    <location>
        <begin position="12"/>
        <end position="32"/>
    </location>
</feature>
<feature type="domain" description="ABC transmembrane type-1" evidence="10">
    <location>
        <begin position="66"/>
        <end position="274"/>
    </location>
</feature>
<comment type="subcellular location">
    <subcellularLocation>
        <location evidence="1">Cell membrane</location>
        <topology evidence="1">Multi-pass membrane protein</topology>
    </subcellularLocation>
</comment>
<dbReference type="SUPFAM" id="SSF161098">
    <property type="entry name" value="MetI-like"/>
    <property type="match status" value="1"/>
</dbReference>
<evidence type="ECO:0000256" key="8">
    <source>
        <dbReference type="ARBA" id="ARBA00023136"/>
    </source>
</evidence>
<evidence type="ECO:0000256" key="7">
    <source>
        <dbReference type="ARBA" id="ARBA00022989"/>
    </source>
</evidence>
<dbReference type="PANTHER" id="PTHR30425:SF1">
    <property type="entry name" value="PHOSPHATE TRANSPORT SYSTEM PERMEASE PROTEIN PSTC"/>
    <property type="match status" value="1"/>
</dbReference>
<keyword evidence="5" id="KW-0592">Phosphate transport</keyword>
<dbReference type="Pfam" id="PF00528">
    <property type="entry name" value="BPD_transp_1"/>
    <property type="match status" value="1"/>
</dbReference>
<keyword evidence="8 9" id="KW-0472">Membrane</keyword>
<dbReference type="PROSITE" id="PS50928">
    <property type="entry name" value="ABC_TM1"/>
    <property type="match status" value="1"/>
</dbReference>
<sequence length="283" mass="29904">MNHFKEKMIGHAFFLIALSTLTVLALITVFIFVEGVPLIAKVGLFNFVFGMKWAPSQNAYGIFPMIVGSVSVTLGAAVLGVPTAICCAIFLTEFAPPVVSKIVRPAIQLLAGIPSVVYGFWGLTFIVPAIRKYLGGPGLSILAGSIILAIMILPTIISISEVSLLALPRLYKEGSLALGATQWQTIRSVQLPAAKSGIMTAVILGIGRAIGETMAVIMVLGNAVAMPQSILDPARTLTTNIGIEMGYASGEHQQALFATGIVLLVIIMILNAAAQFVVQGRRE</sequence>
<proteinExistence type="inferred from homology"/>
<evidence type="ECO:0000256" key="4">
    <source>
        <dbReference type="ARBA" id="ARBA00022475"/>
    </source>
</evidence>
<dbReference type="InterPro" id="IPR035906">
    <property type="entry name" value="MetI-like_sf"/>
</dbReference>
<evidence type="ECO:0000313" key="11">
    <source>
        <dbReference type="EMBL" id="MPM56578.1"/>
    </source>
</evidence>
<evidence type="ECO:0000256" key="1">
    <source>
        <dbReference type="ARBA" id="ARBA00004651"/>
    </source>
</evidence>
<protein>
    <submittedName>
        <fullName evidence="11">Phosphate transport system permease protein PstC</fullName>
    </submittedName>
</protein>
<feature type="transmembrane region" description="Helical" evidence="9">
    <location>
        <begin position="255"/>
        <end position="278"/>
    </location>
</feature>
<dbReference type="GO" id="GO:0006817">
    <property type="term" value="P:phosphate ion transport"/>
    <property type="evidence" value="ECO:0007669"/>
    <property type="project" value="UniProtKB-KW"/>
</dbReference>
<dbReference type="InterPro" id="IPR000515">
    <property type="entry name" value="MetI-like"/>
</dbReference>
<dbReference type="Gene3D" id="1.10.3720.10">
    <property type="entry name" value="MetI-like"/>
    <property type="match status" value="1"/>
</dbReference>
<keyword evidence="3" id="KW-0813">Transport</keyword>
<comment type="caution">
    <text evidence="11">The sequence shown here is derived from an EMBL/GenBank/DDBJ whole genome shotgun (WGS) entry which is preliminary data.</text>
</comment>
<feature type="transmembrane region" description="Helical" evidence="9">
    <location>
        <begin position="66"/>
        <end position="91"/>
    </location>
</feature>
<dbReference type="NCBIfam" id="TIGR02138">
    <property type="entry name" value="phosphate_pstC"/>
    <property type="match status" value="1"/>
</dbReference>
<evidence type="ECO:0000256" key="6">
    <source>
        <dbReference type="ARBA" id="ARBA00022692"/>
    </source>
</evidence>
<keyword evidence="4" id="KW-1003">Cell membrane</keyword>
<evidence type="ECO:0000259" key="10">
    <source>
        <dbReference type="PROSITE" id="PS50928"/>
    </source>
</evidence>
<keyword evidence="6 9" id="KW-0812">Transmembrane</keyword>
<keyword evidence="7 9" id="KW-1133">Transmembrane helix</keyword>
<feature type="transmembrane region" description="Helical" evidence="9">
    <location>
        <begin position="139"/>
        <end position="159"/>
    </location>
</feature>
<accession>A0A645AUX9</accession>
<dbReference type="GO" id="GO:0005886">
    <property type="term" value="C:plasma membrane"/>
    <property type="evidence" value="ECO:0007669"/>
    <property type="project" value="UniProtKB-SubCell"/>
</dbReference>
<dbReference type="InterPro" id="IPR011864">
    <property type="entry name" value="Phosphate_PstC"/>
</dbReference>
<evidence type="ECO:0000256" key="9">
    <source>
        <dbReference type="SAM" id="Phobius"/>
    </source>
</evidence>
<evidence type="ECO:0000256" key="2">
    <source>
        <dbReference type="ARBA" id="ARBA00007069"/>
    </source>
</evidence>
<reference evidence="11" key="1">
    <citation type="submission" date="2019-08" db="EMBL/GenBank/DDBJ databases">
        <authorList>
            <person name="Kucharzyk K."/>
            <person name="Murdoch R.W."/>
            <person name="Higgins S."/>
            <person name="Loffler F."/>
        </authorList>
    </citation>
    <scope>NUCLEOTIDE SEQUENCE</scope>
</reference>
<dbReference type="EMBL" id="VSSQ01015825">
    <property type="protein sequence ID" value="MPM56578.1"/>
    <property type="molecule type" value="Genomic_DNA"/>
</dbReference>
<evidence type="ECO:0000256" key="5">
    <source>
        <dbReference type="ARBA" id="ARBA00022592"/>
    </source>
</evidence>